<feature type="compositionally biased region" description="Polar residues" evidence="1">
    <location>
        <begin position="14"/>
        <end position="31"/>
    </location>
</feature>
<dbReference type="Proteomes" id="UP001600888">
    <property type="component" value="Unassembled WGS sequence"/>
</dbReference>
<evidence type="ECO:0000313" key="2">
    <source>
        <dbReference type="EMBL" id="KAL2278884.1"/>
    </source>
</evidence>
<proteinExistence type="predicted"/>
<gene>
    <name evidence="2" type="ORF">FJTKL_14058</name>
</gene>
<feature type="compositionally biased region" description="Basic residues" evidence="1">
    <location>
        <begin position="184"/>
        <end position="201"/>
    </location>
</feature>
<feature type="region of interest" description="Disordered" evidence="1">
    <location>
        <begin position="119"/>
        <end position="201"/>
    </location>
</feature>
<organism evidence="2 3">
    <name type="scientific">Diaporthe vaccinii</name>
    <dbReference type="NCBI Taxonomy" id="105482"/>
    <lineage>
        <taxon>Eukaryota</taxon>
        <taxon>Fungi</taxon>
        <taxon>Dikarya</taxon>
        <taxon>Ascomycota</taxon>
        <taxon>Pezizomycotina</taxon>
        <taxon>Sordariomycetes</taxon>
        <taxon>Sordariomycetidae</taxon>
        <taxon>Diaporthales</taxon>
        <taxon>Diaporthaceae</taxon>
        <taxon>Diaporthe</taxon>
        <taxon>Diaporthe eres species complex</taxon>
    </lineage>
</organism>
<keyword evidence="3" id="KW-1185">Reference proteome</keyword>
<comment type="caution">
    <text evidence="2">The sequence shown here is derived from an EMBL/GenBank/DDBJ whole genome shotgun (WGS) entry which is preliminary data.</text>
</comment>
<accession>A0ABR4E8X4</accession>
<evidence type="ECO:0000256" key="1">
    <source>
        <dbReference type="SAM" id="MobiDB-lite"/>
    </source>
</evidence>
<feature type="compositionally biased region" description="Basic residues" evidence="1">
    <location>
        <begin position="1"/>
        <end position="12"/>
    </location>
</feature>
<protein>
    <submittedName>
        <fullName evidence="2">Uncharacterized protein</fullName>
    </submittedName>
</protein>
<feature type="compositionally biased region" description="Basic and acidic residues" evidence="1">
    <location>
        <begin position="32"/>
        <end position="42"/>
    </location>
</feature>
<dbReference type="EMBL" id="JBAWTH010000081">
    <property type="protein sequence ID" value="KAL2278884.1"/>
    <property type="molecule type" value="Genomic_DNA"/>
</dbReference>
<dbReference type="EMBL" id="JBAWTH010000081">
    <property type="protein sequence ID" value="KAL2278883.1"/>
    <property type="molecule type" value="Genomic_DNA"/>
</dbReference>
<sequence>MVSVRRPRRAPRHSSWSTLETSSMTSMPHSDTSSRPRSRETGFPEPFCGSRNTTLPHPDADTSPNACISQDDISISRVESRQRRSFRAKNKRTISHGLITPEMEQMYSDMVAVTSDSEYSPTREELDRLPTIPGTPAVGHMARPPSKDGGVSLASTSTGDNRKSMEHDQHNFRSRLSSDNSSAKSRRKGFMQRLGISHHRS</sequence>
<evidence type="ECO:0000313" key="3">
    <source>
        <dbReference type="Proteomes" id="UP001600888"/>
    </source>
</evidence>
<name>A0ABR4E8X4_9PEZI</name>
<reference evidence="2 3" key="1">
    <citation type="submission" date="2024-03" db="EMBL/GenBank/DDBJ databases">
        <title>A high-quality draft genome sequence of Diaporthe vaccinii, a causative agent of upright dieback and viscid rot disease in cranberry plants.</title>
        <authorList>
            <person name="Sarrasin M."/>
            <person name="Lang B.F."/>
            <person name="Burger G."/>
        </authorList>
    </citation>
    <scope>NUCLEOTIDE SEQUENCE [LARGE SCALE GENOMIC DNA]</scope>
    <source>
        <strain evidence="2 3">IS7</strain>
    </source>
</reference>
<feature type="compositionally biased region" description="Basic and acidic residues" evidence="1">
    <location>
        <begin position="160"/>
        <end position="171"/>
    </location>
</feature>
<feature type="compositionally biased region" description="Polar residues" evidence="1">
    <location>
        <begin position="174"/>
        <end position="183"/>
    </location>
</feature>
<feature type="region of interest" description="Disordered" evidence="1">
    <location>
        <begin position="1"/>
        <end position="68"/>
    </location>
</feature>